<evidence type="ECO:0000256" key="8">
    <source>
        <dbReference type="HAMAP-Rule" id="MF_01161"/>
    </source>
</evidence>
<comment type="catalytic activity">
    <reaction evidence="7 8">
        <text>cytidine(34) in tRNA(Ile2) + L-lysine + ATP = lysidine(34) in tRNA(Ile2) + AMP + diphosphate + H(+)</text>
        <dbReference type="Rhea" id="RHEA:43744"/>
        <dbReference type="Rhea" id="RHEA-COMP:10625"/>
        <dbReference type="Rhea" id="RHEA-COMP:10670"/>
        <dbReference type="ChEBI" id="CHEBI:15378"/>
        <dbReference type="ChEBI" id="CHEBI:30616"/>
        <dbReference type="ChEBI" id="CHEBI:32551"/>
        <dbReference type="ChEBI" id="CHEBI:33019"/>
        <dbReference type="ChEBI" id="CHEBI:82748"/>
        <dbReference type="ChEBI" id="CHEBI:83665"/>
        <dbReference type="ChEBI" id="CHEBI:456215"/>
        <dbReference type="EC" id="6.3.4.19"/>
    </reaction>
</comment>
<dbReference type="SMART" id="SM00977">
    <property type="entry name" value="TilS_C"/>
    <property type="match status" value="1"/>
</dbReference>
<dbReference type="Gene3D" id="3.40.50.620">
    <property type="entry name" value="HUPs"/>
    <property type="match status" value="1"/>
</dbReference>
<evidence type="ECO:0000256" key="2">
    <source>
        <dbReference type="ARBA" id="ARBA00022490"/>
    </source>
</evidence>
<gene>
    <name evidence="8 10" type="primary">tilS</name>
    <name evidence="10" type="ORF">QU605_11670</name>
</gene>
<keyword evidence="4 8" id="KW-0819">tRNA processing</keyword>
<dbReference type="Proteomes" id="UP001174839">
    <property type="component" value="Unassembled WGS sequence"/>
</dbReference>
<evidence type="ECO:0000256" key="1">
    <source>
        <dbReference type="ARBA" id="ARBA00004496"/>
    </source>
</evidence>
<evidence type="ECO:0000259" key="9">
    <source>
        <dbReference type="SMART" id="SM00977"/>
    </source>
</evidence>
<dbReference type="HAMAP" id="MF_01161">
    <property type="entry name" value="tRNA_Ile_lys_synt"/>
    <property type="match status" value="1"/>
</dbReference>
<keyword evidence="11" id="KW-1185">Reference proteome</keyword>
<dbReference type="InterPro" id="IPR012094">
    <property type="entry name" value="tRNA_Ile_lys_synt"/>
</dbReference>
<comment type="subcellular location">
    <subcellularLocation>
        <location evidence="1 8">Cytoplasm</location>
    </subcellularLocation>
</comment>
<dbReference type="EC" id="6.3.4.19" evidence="8"/>
<proteinExistence type="inferred from homology"/>
<dbReference type="PANTHER" id="PTHR43033">
    <property type="entry name" value="TRNA(ILE)-LYSIDINE SYNTHASE-RELATED"/>
    <property type="match status" value="1"/>
</dbReference>
<evidence type="ECO:0000256" key="7">
    <source>
        <dbReference type="ARBA" id="ARBA00048539"/>
    </source>
</evidence>
<name>A0ABT7WGU1_9FLAO</name>
<dbReference type="Pfam" id="PF11734">
    <property type="entry name" value="TilS_C"/>
    <property type="match status" value="1"/>
</dbReference>
<dbReference type="InterPro" id="IPR012796">
    <property type="entry name" value="Lysidine-tRNA-synth_C"/>
</dbReference>
<evidence type="ECO:0000256" key="6">
    <source>
        <dbReference type="ARBA" id="ARBA00022840"/>
    </source>
</evidence>
<dbReference type="EMBL" id="JAUDUY010000006">
    <property type="protein sequence ID" value="MDM9632136.1"/>
    <property type="molecule type" value="Genomic_DNA"/>
</dbReference>
<dbReference type="InterPro" id="IPR012795">
    <property type="entry name" value="tRNA_Ile_lys_synt_N"/>
</dbReference>
<comment type="function">
    <text evidence="8">Ligates lysine onto the cytidine present at position 34 of the AUA codon-specific tRNA(Ile) that contains the anticodon CAU, in an ATP-dependent manner. Cytidine is converted to lysidine, thus changing the amino acid specificity of the tRNA from methionine to isoleucine.</text>
</comment>
<dbReference type="SUPFAM" id="SSF52402">
    <property type="entry name" value="Adenine nucleotide alpha hydrolases-like"/>
    <property type="match status" value="1"/>
</dbReference>
<organism evidence="10 11">
    <name type="scientific">Robiginitalea aurantiaca</name>
    <dbReference type="NCBI Taxonomy" id="3056915"/>
    <lineage>
        <taxon>Bacteria</taxon>
        <taxon>Pseudomonadati</taxon>
        <taxon>Bacteroidota</taxon>
        <taxon>Flavobacteriia</taxon>
        <taxon>Flavobacteriales</taxon>
        <taxon>Flavobacteriaceae</taxon>
        <taxon>Robiginitalea</taxon>
    </lineage>
</organism>
<dbReference type="CDD" id="cd01992">
    <property type="entry name" value="TilS_N"/>
    <property type="match status" value="1"/>
</dbReference>
<keyword evidence="2 8" id="KW-0963">Cytoplasm</keyword>
<dbReference type="InterPro" id="IPR014729">
    <property type="entry name" value="Rossmann-like_a/b/a_fold"/>
</dbReference>
<keyword evidence="5 8" id="KW-0547">Nucleotide-binding</keyword>
<keyword evidence="6 8" id="KW-0067">ATP-binding</keyword>
<sequence>MKTRFKAHIETHFPEMLQKPFLLACSGGVDSMVLWTLCRESGLDFEVAHCNFNLRGDDSTKDADFVTEMGIIWNQTIHVKQFNTVAYSASHKQSLQESARVLRYEWFADLLRERNLTFTITAHHADDQLETFLINLIRGTGLEGLTGIPAAAKGIRRPLLPFDREEILAYAHDTKTPWREDASNTEEKYLRNRLRQSVIPNLKKADSRVLGNFEKSLDFLKGSRALLGNHIAEVRDRVLEKEGEVVRFPLKALEQLSPLDPYLYELFRPYGFTDWQALRRLMDGISGKEIRSATHRLLRDRTALLLRPVQAQSQEIYQIYPQVSPNPSDLPMILSEVAHMEQAGKNVLYVDRETLKEGLQLRKWQKGDYFYPLGMSGRQKIAKYFKDHKFNLFEKEDQWILCSGDAIVWLVGHRPDERFKVTGQTKQILRLEWRG</sequence>
<keyword evidence="3 8" id="KW-0436">Ligase</keyword>
<accession>A0ABT7WGU1</accession>
<comment type="caution">
    <text evidence="10">The sequence shown here is derived from an EMBL/GenBank/DDBJ whole genome shotgun (WGS) entry which is preliminary data.</text>
</comment>
<reference evidence="10" key="1">
    <citation type="submission" date="2023-06" db="EMBL/GenBank/DDBJ databases">
        <title>Robiginitalea aurantiacus sp. nov. and Algoriphagus sediminis sp. nov., isolated from coastal sediment.</title>
        <authorList>
            <person name="Zhou Z.Y."/>
            <person name="An J."/>
            <person name="Jia Y.W."/>
            <person name="Du Z.J."/>
        </authorList>
    </citation>
    <scope>NUCLEOTIDE SEQUENCE</scope>
    <source>
        <strain evidence="10">M39</strain>
    </source>
</reference>
<dbReference type="InterPro" id="IPR011063">
    <property type="entry name" value="TilS/TtcA_N"/>
</dbReference>
<dbReference type="NCBIfam" id="TIGR02432">
    <property type="entry name" value="lysidine_TilS_N"/>
    <property type="match status" value="1"/>
</dbReference>
<evidence type="ECO:0000256" key="3">
    <source>
        <dbReference type="ARBA" id="ARBA00022598"/>
    </source>
</evidence>
<feature type="domain" description="Lysidine-tRNA(Ile) synthetase C-terminal" evidence="9">
    <location>
        <begin position="359"/>
        <end position="433"/>
    </location>
</feature>
<dbReference type="Pfam" id="PF01171">
    <property type="entry name" value="ATP_bind_3"/>
    <property type="match status" value="1"/>
</dbReference>
<protein>
    <recommendedName>
        <fullName evidence="8">tRNA(Ile)-lysidine synthase</fullName>
        <ecNumber evidence="8">6.3.4.19</ecNumber>
    </recommendedName>
    <alternativeName>
        <fullName evidence="8">tRNA(Ile)-2-lysyl-cytidine synthase</fullName>
    </alternativeName>
    <alternativeName>
        <fullName evidence="8">tRNA(Ile)-lysidine synthetase</fullName>
    </alternativeName>
</protein>
<dbReference type="RefSeq" id="WP_289725501.1">
    <property type="nucleotide sequence ID" value="NZ_JAUDUY010000006.1"/>
</dbReference>
<evidence type="ECO:0000313" key="10">
    <source>
        <dbReference type="EMBL" id="MDM9632136.1"/>
    </source>
</evidence>
<dbReference type="GO" id="GO:0032267">
    <property type="term" value="F:tRNA(Ile)-lysidine synthase activity"/>
    <property type="evidence" value="ECO:0007669"/>
    <property type="project" value="UniProtKB-EC"/>
</dbReference>
<comment type="similarity">
    <text evidence="8">Belongs to the tRNA(Ile)-lysidine synthase family.</text>
</comment>
<dbReference type="SUPFAM" id="SSF56037">
    <property type="entry name" value="PheT/TilS domain"/>
    <property type="match status" value="1"/>
</dbReference>
<evidence type="ECO:0000256" key="5">
    <source>
        <dbReference type="ARBA" id="ARBA00022741"/>
    </source>
</evidence>
<comment type="domain">
    <text evidence="8">The N-terminal region contains the highly conserved SGGXDS motif, predicted to be a P-loop motif involved in ATP binding.</text>
</comment>
<feature type="binding site" evidence="8">
    <location>
        <begin position="26"/>
        <end position="31"/>
    </location>
    <ligand>
        <name>ATP</name>
        <dbReference type="ChEBI" id="CHEBI:30616"/>
    </ligand>
</feature>
<evidence type="ECO:0000256" key="4">
    <source>
        <dbReference type="ARBA" id="ARBA00022694"/>
    </source>
</evidence>
<dbReference type="PANTHER" id="PTHR43033:SF1">
    <property type="entry name" value="TRNA(ILE)-LYSIDINE SYNTHASE-RELATED"/>
    <property type="match status" value="1"/>
</dbReference>
<evidence type="ECO:0000313" key="11">
    <source>
        <dbReference type="Proteomes" id="UP001174839"/>
    </source>
</evidence>